<keyword evidence="2" id="KW-0812">Transmembrane</keyword>
<dbReference type="PATRIC" id="fig|1195236.3.peg.5389"/>
<accession>S0FKT8</accession>
<evidence type="ECO:0000256" key="2">
    <source>
        <dbReference type="SAM" id="Phobius"/>
    </source>
</evidence>
<comment type="caution">
    <text evidence="3">The sequence shown here is derived from an EMBL/GenBank/DDBJ whole genome shotgun (WGS) entry which is preliminary data.</text>
</comment>
<feature type="region of interest" description="Disordered" evidence="1">
    <location>
        <begin position="57"/>
        <end position="112"/>
    </location>
</feature>
<feature type="transmembrane region" description="Helical" evidence="2">
    <location>
        <begin position="37"/>
        <end position="55"/>
    </location>
</feature>
<feature type="compositionally biased region" description="Polar residues" evidence="1">
    <location>
        <begin position="79"/>
        <end position="88"/>
    </location>
</feature>
<keyword evidence="2" id="KW-0472">Membrane</keyword>
<feature type="compositionally biased region" description="Basic and acidic residues" evidence="1">
    <location>
        <begin position="91"/>
        <end position="112"/>
    </location>
</feature>
<dbReference type="AlphaFoldDB" id="S0FKT8"/>
<feature type="transmembrane region" description="Helical" evidence="2">
    <location>
        <begin position="7"/>
        <end position="25"/>
    </location>
</feature>
<evidence type="ECO:0000313" key="3">
    <source>
        <dbReference type="EMBL" id="EMS69138.1"/>
    </source>
</evidence>
<organism evidence="3 4">
    <name type="scientific">Ruminiclostridium cellobioparum subsp. termitidis CT1112</name>
    <dbReference type="NCBI Taxonomy" id="1195236"/>
    <lineage>
        <taxon>Bacteria</taxon>
        <taxon>Bacillati</taxon>
        <taxon>Bacillota</taxon>
        <taxon>Clostridia</taxon>
        <taxon>Eubacteriales</taxon>
        <taxon>Oscillospiraceae</taxon>
        <taxon>Ruminiclostridium</taxon>
    </lineage>
</organism>
<sequence length="112" mass="12375">MKLSRKLKLRIIIGIAAAMILYGVLDKFFKFNVNQKVVDNVAMVLMILAFGLLFSRGDQSGKNEKAGTGENAAPDEIQDQSQIEQTALENDMVKDQDKGAANNDDSRNDLRS</sequence>
<evidence type="ECO:0000313" key="4">
    <source>
        <dbReference type="Proteomes" id="UP000014155"/>
    </source>
</evidence>
<protein>
    <submittedName>
        <fullName evidence="3">Uncharacterized protein</fullName>
    </submittedName>
</protein>
<reference evidence="3 4" key="1">
    <citation type="journal article" date="2013" name="Genome Announc.">
        <title>Draft Genome Sequence of the Cellulolytic, Mesophilic, Anaerobic Bacterium Clostridium termitidis Strain CT1112 (DSM 5398).</title>
        <authorList>
            <person name="Lal S."/>
            <person name="Ramachandran U."/>
            <person name="Zhang X."/>
            <person name="Munir R."/>
            <person name="Sparling R."/>
            <person name="Levin D.B."/>
        </authorList>
    </citation>
    <scope>NUCLEOTIDE SEQUENCE [LARGE SCALE GENOMIC DNA]</scope>
    <source>
        <strain evidence="3 4">CT1112</strain>
    </source>
</reference>
<gene>
    <name evidence="3" type="ORF">CTER_5252</name>
</gene>
<name>S0FKT8_RUMCE</name>
<keyword evidence="4" id="KW-1185">Reference proteome</keyword>
<dbReference type="EMBL" id="AORV01000072">
    <property type="protein sequence ID" value="EMS69138.1"/>
    <property type="molecule type" value="Genomic_DNA"/>
</dbReference>
<dbReference type="RefSeq" id="WP_004630871.1">
    <property type="nucleotide sequence ID" value="NZ_AORV01000072.1"/>
</dbReference>
<keyword evidence="2" id="KW-1133">Transmembrane helix</keyword>
<proteinExistence type="predicted"/>
<evidence type="ECO:0000256" key="1">
    <source>
        <dbReference type="SAM" id="MobiDB-lite"/>
    </source>
</evidence>
<dbReference type="Proteomes" id="UP000014155">
    <property type="component" value="Unassembled WGS sequence"/>
</dbReference>